<sequence>MQVTVEVVSYKRVRASTRGEVGDYVGSTLKHVLVRRRRSFQLQKVQLFDESPPIKLKILDEVKIAASELADVVKHTASELEDLRKSMSSHASSRRFSILLFTGHLYISWLLLVTFCYSYNAWCIPLRATFPYQTPDNIAIWMVMDYFCDLVYLIDVAMVKPKLMFLHEGFWVDDPYATRKNYRRKAQYKFDVISLLPLDLLYIAFGPKMVILRFPRLFKLQTFWEFHQAMDRVLSSPYVVRIGKTLFYIFFLIHLNACAYYAMSAYIGLASNGWVYDNDGNAYIRCFYFATKTATSIGKNPKPENTIEYLFMTAAWLMGVFVFALLIGQIRDIIATATRAKTEYRKKVDICIRYLRQLNMPAWLQWHEEKILDSLPFNMKRDVALAVHMTTLSKVQLFRDCSKSLLRDLVLQLKPVSFLPGDLVVRRGDVGHHMYIIKSGQCFVMSIDETEVLATLKEGSVFGEVSLLGIDGLRRRTATVRSRGYSNLFALSRYDLNAALQHHKTAAQILRLRADQIIKENAERQTKQRLADKEARRSAHMAASAGSLQESAASFCLTH</sequence>
<dbReference type="CDD" id="cd00038">
    <property type="entry name" value="CAP_ED"/>
    <property type="match status" value="1"/>
</dbReference>
<feature type="transmembrane region" description="Helical" evidence="9">
    <location>
        <begin position="96"/>
        <end position="118"/>
    </location>
</feature>
<evidence type="ECO:0000256" key="3">
    <source>
        <dbReference type="ARBA" id="ARBA00022692"/>
    </source>
</evidence>
<accession>A0A0L7L8B4</accession>
<dbReference type="GO" id="GO:0030553">
    <property type="term" value="F:cGMP binding"/>
    <property type="evidence" value="ECO:0007669"/>
    <property type="project" value="TreeGrafter"/>
</dbReference>
<evidence type="ECO:0000259" key="10">
    <source>
        <dbReference type="PROSITE" id="PS50042"/>
    </source>
</evidence>
<feature type="transmembrane region" description="Helical" evidence="9">
    <location>
        <begin position="309"/>
        <end position="330"/>
    </location>
</feature>
<dbReference type="STRING" id="104452.A0A0L7L8B4"/>
<gene>
    <name evidence="11" type="ORF">OBRU01_13329</name>
</gene>
<comment type="subcellular location">
    <subcellularLocation>
        <location evidence="1">Membrane</location>
        <topology evidence="1">Multi-pass membrane protein</topology>
    </subcellularLocation>
</comment>
<evidence type="ECO:0000313" key="11">
    <source>
        <dbReference type="EMBL" id="KOB71742.1"/>
    </source>
</evidence>
<evidence type="ECO:0000313" key="12">
    <source>
        <dbReference type="Proteomes" id="UP000037510"/>
    </source>
</evidence>
<dbReference type="InterPro" id="IPR005821">
    <property type="entry name" value="Ion_trans_dom"/>
</dbReference>
<feature type="domain" description="Cyclic nucleotide-binding" evidence="10">
    <location>
        <begin position="397"/>
        <end position="500"/>
    </location>
</feature>
<keyword evidence="4 9" id="KW-1133">Transmembrane helix</keyword>
<evidence type="ECO:0000256" key="4">
    <source>
        <dbReference type="ARBA" id="ARBA00022989"/>
    </source>
</evidence>
<keyword evidence="8" id="KW-0407">Ion channel</keyword>
<feature type="transmembrane region" description="Helical" evidence="9">
    <location>
        <begin position="188"/>
        <end position="205"/>
    </location>
</feature>
<evidence type="ECO:0000256" key="2">
    <source>
        <dbReference type="ARBA" id="ARBA00022448"/>
    </source>
</evidence>
<dbReference type="PANTHER" id="PTHR45638:SF1">
    <property type="entry name" value="CYCLIC NUCLEOTIDE-GATED ION CHANNEL SUBUNIT B, ISOFORM A"/>
    <property type="match status" value="1"/>
</dbReference>
<dbReference type="SUPFAM" id="SSF81324">
    <property type="entry name" value="Voltage-gated potassium channels"/>
    <property type="match status" value="1"/>
</dbReference>
<dbReference type="GO" id="GO:0005886">
    <property type="term" value="C:plasma membrane"/>
    <property type="evidence" value="ECO:0007669"/>
    <property type="project" value="TreeGrafter"/>
</dbReference>
<evidence type="ECO:0000256" key="7">
    <source>
        <dbReference type="ARBA" id="ARBA00023286"/>
    </source>
</evidence>
<dbReference type="Gene3D" id="2.60.120.10">
    <property type="entry name" value="Jelly Rolls"/>
    <property type="match status" value="1"/>
</dbReference>
<dbReference type="Gene3D" id="1.10.287.70">
    <property type="match status" value="1"/>
</dbReference>
<dbReference type="PROSITE" id="PS00889">
    <property type="entry name" value="CNMP_BINDING_2"/>
    <property type="match status" value="1"/>
</dbReference>
<dbReference type="SMART" id="SM00100">
    <property type="entry name" value="cNMP"/>
    <property type="match status" value="1"/>
</dbReference>
<evidence type="ECO:0000256" key="8">
    <source>
        <dbReference type="ARBA" id="ARBA00023303"/>
    </source>
</evidence>
<comment type="caution">
    <text evidence="11">The sequence shown here is derived from an EMBL/GenBank/DDBJ whole genome shotgun (WGS) entry which is preliminary data.</text>
</comment>
<dbReference type="GO" id="GO:0005223">
    <property type="term" value="F:intracellularly cGMP-activated cation channel activity"/>
    <property type="evidence" value="ECO:0007669"/>
    <property type="project" value="TreeGrafter"/>
</dbReference>
<keyword evidence="3 9" id="KW-0812">Transmembrane</keyword>
<dbReference type="GO" id="GO:0044877">
    <property type="term" value="F:protein-containing complex binding"/>
    <property type="evidence" value="ECO:0007669"/>
    <property type="project" value="TreeGrafter"/>
</dbReference>
<proteinExistence type="predicted"/>
<dbReference type="Pfam" id="PF00027">
    <property type="entry name" value="cNMP_binding"/>
    <property type="match status" value="1"/>
</dbReference>
<keyword evidence="12" id="KW-1185">Reference proteome</keyword>
<dbReference type="Pfam" id="PF00520">
    <property type="entry name" value="Ion_trans"/>
    <property type="match status" value="1"/>
</dbReference>
<evidence type="ECO:0000256" key="9">
    <source>
        <dbReference type="SAM" id="Phobius"/>
    </source>
</evidence>
<evidence type="ECO:0000256" key="6">
    <source>
        <dbReference type="ARBA" id="ARBA00023136"/>
    </source>
</evidence>
<dbReference type="InterPro" id="IPR018488">
    <property type="entry name" value="cNMP-bd_CS"/>
</dbReference>
<dbReference type="EMBL" id="JTDY01002284">
    <property type="protein sequence ID" value="KOB71742.1"/>
    <property type="molecule type" value="Genomic_DNA"/>
</dbReference>
<protein>
    <submittedName>
        <fullName evidence="11">Cyclic nucleotide-gated cation channel beta-1</fullName>
    </submittedName>
</protein>
<dbReference type="InterPro" id="IPR014710">
    <property type="entry name" value="RmlC-like_jellyroll"/>
</dbReference>
<dbReference type="GO" id="GO:0017071">
    <property type="term" value="C:intracellular cyclic nucleotide activated cation channel complex"/>
    <property type="evidence" value="ECO:0007669"/>
    <property type="project" value="TreeGrafter"/>
</dbReference>
<evidence type="ECO:0000256" key="1">
    <source>
        <dbReference type="ARBA" id="ARBA00004141"/>
    </source>
</evidence>
<dbReference type="InterPro" id="IPR018490">
    <property type="entry name" value="cNMP-bd_dom_sf"/>
</dbReference>
<keyword evidence="2" id="KW-0813">Transport</keyword>
<keyword evidence="5" id="KW-0406">Ion transport</keyword>
<organism evidence="11 12">
    <name type="scientific">Operophtera brumata</name>
    <name type="common">Winter moth</name>
    <name type="synonym">Phalaena brumata</name>
    <dbReference type="NCBI Taxonomy" id="104452"/>
    <lineage>
        <taxon>Eukaryota</taxon>
        <taxon>Metazoa</taxon>
        <taxon>Ecdysozoa</taxon>
        <taxon>Arthropoda</taxon>
        <taxon>Hexapoda</taxon>
        <taxon>Insecta</taxon>
        <taxon>Pterygota</taxon>
        <taxon>Neoptera</taxon>
        <taxon>Endopterygota</taxon>
        <taxon>Lepidoptera</taxon>
        <taxon>Glossata</taxon>
        <taxon>Ditrysia</taxon>
        <taxon>Geometroidea</taxon>
        <taxon>Geometridae</taxon>
        <taxon>Larentiinae</taxon>
        <taxon>Operophtera</taxon>
    </lineage>
</organism>
<keyword evidence="7" id="KW-1071">Ligand-gated ion channel</keyword>
<dbReference type="InterPro" id="IPR050866">
    <property type="entry name" value="CNG_cation_channel"/>
</dbReference>
<dbReference type="FunFam" id="1.10.287.70:FF:000149">
    <property type="entry name" value="Cyclic nucleotide-gated cation channel beta-1"/>
    <property type="match status" value="1"/>
</dbReference>
<dbReference type="PROSITE" id="PS50042">
    <property type="entry name" value="CNMP_BINDING_3"/>
    <property type="match status" value="1"/>
</dbReference>
<dbReference type="Proteomes" id="UP000037510">
    <property type="component" value="Unassembled WGS sequence"/>
</dbReference>
<name>A0A0L7L8B4_OPEBR</name>
<keyword evidence="6 9" id="KW-0472">Membrane</keyword>
<feature type="transmembrane region" description="Helical" evidence="9">
    <location>
        <begin position="245"/>
        <end position="263"/>
    </location>
</feature>
<dbReference type="SUPFAM" id="SSF51206">
    <property type="entry name" value="cAMP-binding domain-like"/>
    <property type="match status" value="1"/>
</dbReference>
<feature type="transmembrane region" description="Helical" evidence="9">
    <location>
        <begin position="138"/>
        <end position="159"/>
    </location>
</feature>
<dbReference type="PANTHER" id="PTHR45638">
    <property type="entry name" value="CYCLIC NUCLEOTIDE-GATED CATION CHANNEL SUBUNIT A"/>
    <property type="match status" value="1"/>
</dbReference>
<dbReference type="GO" id="GO:0005222">
    <property type="term" value="F:intracellularly cAMP-activated cation channel activity"/>
    <property type="evidence" value="ECO:0007669"/>
    <property type="project" value="TreeGrafter"/>
</dbReference>
<reference evidence="11 12" key="1">
    <citation type="journal article" date="2015" name="Genome Biol. Evol.">
        <title>The genome of winter moth (Operophtera brumata) provides a genomic perspective on sexual dimorphism and phenology.</title>
        <authorList>
            <person name="Derks M.F."/>
            <person name="Smit S."/>
            <person name="Salis L."/>
            <person name="Schijlen E."/>
            <person name="Bossers A."/>
            <person name="Mateman C."/>
            <person name="Pijl A.S."/>
            <person name="de Ridder D."/>
            <person name="Groenen M.A."/>
            <person name="Visser M.E."/>
            <person name="Megens H.J."/>
        </authorList>
    </citation>
    <scope>NUCLEOTIDE SEQUENCE [LARGE SCALE GENOMIC DNA]</scope>
    <source>
        <strain evidence="11">WM2013NL</strain>
        <tissue evidence="11">Head and thorax</tissue>
    </source>
</reference>
<dbReference type="PROSITE" id="PS00888">
    <property type="entry name" value="CNMP_BINDING_1"/>
    <property type="match status" value="1"/>
</dbReference>
<evidence type="ECO:0000256" key="5">
    <source>
        <dbReference type="ARBA" id="ARBA00023065"/>
    </source>
</evidence>
<dbReference type="InterPro" id="IPR000595">
    <property type="entry name" value="cNMP-bd_dom"/>
</dbReference>
<dbReference type="AlphaFoldDB" id="A0A0L7L8B4"/>